<comment type="caution">
    <text evidence="1">The sequence shown here is derived from an EMBL/GenBank/DDBJ whole genome shotgun (WGS) entry which is preliminary data.</text>
</comment>
<proteinExistence type="predicted"/>
<sequence length="72" mass="8169">MQYPLNNISQPVVGSEAKKIVDAIKSGSYVANEPAIATAKRIAERRKQQKKPETLKGSKVRYSRFLHIFRPQ</sequence>
<dbReference type="EMBL" id="JBHFNQ010000034">
    <property type="protein sequence ID" value="MFB2875996.1"/>
    <property type="molecule type" value="Genomic_DNA"/>
</dbReference>
<dbReference type="RefSeq" id="WP_413269138.1">
    <property type="nucleotide sequence ID" value="NZ_JBHFNQ010000034.1"/>
</dbReference>
<dbReference type="Proteomes" id="UP001576774">
    <property type="component" value="Unassembled WGS sequence"/>
</dbReference>
<name>A0ABV4X120_9CYAN</name>
<gene>
    <name evidence="1" type="ORF">ACE1CC_03795</name>
</gene>
<organism evidence="1 2">
    <name type="scientific">Floridaenema aerugineum BLCC-F46</name>
    <dbReference type="NCBI Taxonomy" id="3153654"/>
    <lineage>
        <taxon>Bacteria</taxon>
        <taxon>Bacillati</taxon>
        <taxon>Cyanobacteriota</taxon>
        <taxon>Cyanophyceae</taxon>
        <taxon>Oscillatoriophycideae</taxon>
        <taxon>Aerosakkonematales</taxon>
        <taxon>Aerosakkonemataceae</taxon>
        <taxon>Floridanema</taxon>
        <taxon>Floridanema aerugineum</taxon>
    </lineage>
</organism>
<evidence type="ECO:0000313" key="2">
    <source>
        <dbReference type="Proteomes" id="UP001576774"/>
    </source>
</evidence>
<evidence type="ECO:0000313" key="1">
    <source>
        <dbReference type="EMBL" id="MFB2875996.1"/>
    </source>
</evidence>
<reference evidence="1 2" key="1">
    <citation type="submission" date="2024-09" db="EMBL/GenBank/DDBJ databases">
        <title>Floridaenema gen nov. (Aerosakkonemataceae, Aerosakkonematales ord. nov., Cyanobacteria) from benthic tropical and subtropical fresh waters, with the description of four new species.</title>
        <authorList>
            <person name="Moretto J.A."/>
            <person name="Berthold D.E."/>
            <person name="Lefler F.W."/>
            <person name="Huang I.-S."/>
            <person name="Laughinghouse H. IV."/>
        </authorList>
    </citation>
    <scope>NUCLEOTIDE SEQUENCE [LARGE SCALE GENOMIC DNA]</scope>
    <source>
        <strain evidence="1 2">BLCC-F46</strain>
    </source>
</reference>
<keyword evidence="2" id="KW-1185">Reference proteome</keyword>
<protein>
    <submittedName>
        <fullName evidence="1">Uncharacterized protein</fullName>
    </submittedName>
</protein>
<accession>A0ABV4X120</accession>